<dbReference type="EMBL" id="MRZV01000595">
    <property type="protein sequence ID" value="PIK47201.1"/>
    <property type="molecule type" value="Genomic_DNA"/>
</dbReference>
<dbReference type="PANTHER" id="PTHR46682:SF1">
    <property type="entry name" value="ADHESION G-PROTEIN COUPLED RECEPTOR V1"/>
    <property type="match status" value="1"/>
</dbReference>
<dbReference type="GO" id="GO:0016020">
    <property type="term" value="C:membrane"/>
    <property type="evidence" value="ECO:0007669"/>
    <property type="project" value="InterPro"/>
</dbReference>
<protein>
    <submittedName>
        <fullName evidence="2">Putative G protein coupled receptor 98-like protein isoform X1</fullName>
    </submittedName>
</protein>
<reference evidence="2 3" key="1">
    <citation type="journal article" date="2017" name="PLoS Biol.">
        <title>The sea cucumber genome provides insights into morphological evolution and visceral regeneration.</title>
        <authorList>
            <person name="Zhang X."/>
            <person name="Sun L."/>
            <person name="Yuan J."/>
            <person name="Sun Y."/>
            <person name="Gao Y."/>
            <person name="Zhang L."/>
            <person name="Li S."/>
            <person name="Dai H."/>
            <person name="Hamel J.F."/>
            <person name="Liu C."/>
            <person name="Yu Y."/>
            <person name="Liu S."/>
            <person name="Lin W."/>
            <person name="Guo K."/>
            <person name="Jin S."/>
            <person name="Xu P."/>
            <person name="Storey K.B."/>
            <person name="Huan P."/>
            <person name="Zhang T."/>
            <person name="Zhou Y."/>
            <person name="Zhang J."/>
            <person name="Lin C."/>
            <person name="Li X."/>
            <person name="Xing L."/>
            <person name="Huo D."/>
            <person name="Sun M."/>
            <person name="Wang L."/>
            <person name="Mercier A."/>
            <person name="Li F."/>
            <person name="Yang H."/>
            <person name="Xiang J."/>
        </authorList>
    </citation>
    <scope>NUCLEOTIDE SEQUENCE [LARGE SCALE GENOMIC DNA]</scope>
    <source>
        <strain evidence="2">Shaxun</strain>
        <tissue evidence="2">Muscle</tissue>
    </source>
</reference>
<dbReference type="Gene3D" id="2.60.40.2030">
    <property type="match status" value="1"/>
</dbReference>
<dbReference type="AlphaFoldDB" id="A0A2G8KGS1"/>
<proteinExistence type="predicted"/>
<dbReference type="PANTHER" id="PTHR46682">
    <property type="entry name" value="ADHESION G-PROTEIN COUPLED RECEPTOR V1"/>
    <property type="match status" value="1"/>
</dbReference>
<dbReference type="GO" id="GO:0005737">
    <property type="term" value="C:cytoplasm"/>
    <property type="evidence" value="ECO:0007669"/>
    <property type="project" value="TreeGrafter"/>
</dbReference>
<dbReference type="GO" id="GO:0071277">
    <property type="term" value="P:cellular response to calcium ion"/>
    <property type="evidence" value="ECO:0007669"/>
    <property type="project" value="TreeGrafter"/>
</dbReference>
<keyword evidence="3" id="KW-1185">Reference proteome</keyword>
<dbReference type="OrthoDB" id="2324346at2759"/>
<dbReference type="GO" id="GO:0004930">
    <property type="term" value="F:G protein-coupled receptor activity"/>
    <property type="evidence" value="ECO:0007669"/>
    <property type="project" value="InterPro"/>
</dbReference>
<accession>A0A2G8KGS1</accession>
<organism evidence="2 3">
    <name type="scientific">Stichopus japonicus</name>
    <name type="common">Sea cucumber</name>
    <dbReference type="NCBI Taxonomy" id="307972"/>
    <lineage>
        <taxon>Eukaryota</taxon>
        <taxon>Metazoa</taxon>
        <taxon>Echinodermata</taxon>
        <taxon>Eleutherozoa</taxon>
        <taxon>Echinozoa</taxon>
        <taxon>Holothuroidea</taxon>
        <taxon>Aspidochirotacea</taxon>
        <taxon>Aspidochirotida</taxon>
        <taxon>Stichopodidae</taxon>
        <taxon>Apostichopus</taxon>
    </lineage>
</organism>
<name>A0A2G8KGS1_STIJA</name>
<dbReference type="InterPro" id="IPR038081">
    <property type="entry name" value="CalX-like_sf"/>
</dbReference>
<feature type="region of interest" description="Disordered" evidence="1">
    <location>
        <begin position="155"/>
        <end position="177"/>
    </location>
</feature>
<evidence type="ECO:0000313" key="2">
    <source>
        <dbReference type="EMBL" id="PIK47201.1"/>
    </source>
</evidence>
<dbReference type="GO" id="GO:0001965">
    <property type="term" value="F:G-protein alpha-subunit binding"/>
    <property type="evidence" value="ECO:0007669"/>
    <property type="project" value="TreeGrafter"/>
</dbReference>
<dbReference type="Proteomes" id="UP000230750">
    <property type="component" value="Unassembled WGS sequence"/>
</dbReference>
<dbReference type="GO" id="GO:0010855">
    <property type="term" value="F:adenylate cyclase inhibitor activity"/>
    <property type="evidence" value="ECO:0007669"/>
    <property type="project" value="TreeGrafter"/>
</dbReference>
<comment type="caution">
    <text evidence="2">The sequence shown here is derived from an EMBL/GenBank/DDBJ whole genome shotgun (WGS) entry which is preliminary data.</text>
</comment>
<evidence type="ECO:0000313" key="3">
    <source>
        <dbReference type="Proteomes" id="UP000230750"/>
    </source>
</evidence>
<feature type="compositionally biased region" description="Basic and acidic residues" evidence="1">
    <location>
        <begin position="167"/>
        <end position="177"/>
    </location>
</feature>
<keyword evidence="2" id="KW-0675">Receptor</keyword>
<gene>
    <name evidence="2" type="ORF">BSL78_15924</name>
</gene>
<dbReference type="InterPro" id="IPR026919">
    <property type="entry name" value="ADGRV1"/>
</dbReference>
<evidence type="ECO:0000256" key="1">
    <source>
        <dbReference type="SAM" id="MobiDB-lite"/>
    </source>
</evidence>
<dbReference type="SUPFAM" id="SSF141072">
    <property type="entry name" value="CalX-like"/>
    <property type="match status" value="1"/>
</dbReference>
<sequence length="177" mass="19056">MADLRPSSGQIDGWTNDRLNLINFLIMIFEFPDGVRNLGHRAHGHRGPRTGTRRDHLHQLTEVVNPGTSRAGRGAVMRSDDNTATLTVTANDSPHGVFGWSIDSLYAITMNEPEGSQSSSFGDGSDSASVEITVLPDTAAEGPETFFVNLTSVELISSDPQGGADPSVKRAERGRDH</sequence>